<evidence type="ECO:0000256" key="1">
    <source>
        <dbReference type="ARBA" id="ARBA00004173"/>
    </source>
</evidence>
<keyword evidence="7" id="KW-1185">Reference proteome</keyword>
<evidence type="ECO:0000256" key="2">
    <source>
        <dbReference type="ARBA" id="ARBA00008197"/>
    </source>
</evidence>
<evidence type="ECO:0008006" key="8">
    <source>
        <dbReference type="Google" id="ProtNLM"/>
    </source>
</evidence>
<dbReference type="Pfam" id="PF15786">
    <property type="entry name" value="PET117"/>
    <property type="match status" value="1"/>
</dbReference>
<name>A0A9W7Y5Y2_9FUNG</name>
<organism evidence="6 7">
    <name type="scientific">Coemansia erecta</name>
    <dbReference type="NCBI Taxonomy" id="147472"/>
    <lineage>
        <taxon>Eukaryota</taxon>
        <taxon>Fungi</taxon>
        <taxon>Fungi incertae sedis</taxon>
        <taxon>Zoopagomycota</taxon>
        <taxon>Kickxellomycotina</taxon>
        <taxon>Kickxellomycetes</taxon>
        <taxon>Kickxellales</taxon>
        <taxon>Kickxellaceae</taxon>
        <taxon>Coemansia</taxon>
    </lineage>
</organism>
<feature type="region of interest" description="Disordered" evidence="5">
    <location>
        <begin position="66"/>
        <end position="85"/>
    </location>
</feature>
<dbReference type="EMBL" id="JANBOJ010000011">
    <property type="protein sequence ID" value="KAJ1725152.1"/>
    <property type="molecule type" value="Genomic_DNA"/>
</dbReference>
<evidence type="ECO:0000256" key="3">
    <source>
        <dbReference type="ARBA" id="ARBA00022946"/>
    </source>
</evidence>
<dbReference type="GO" id="GO:0005739">
    <property type="term" value="C:mitochondrion"/>
    <property type="evidence" value="ECO:0007669"/>
    <property type="project" value="UniProtKB-SubCell"/>
</dbReference>
<keyword evidence="4" id="KW-0496">Mitochondrion</keyword>
<gene>
    <name evidence="6" type="ORF">LPJ53_000648</name>
</gene>
<proteinExistence type="inferred from homology"/>
<reference evidence="6" key="1">
    <citation type="submission" date="2022-07" db="EMBL/GenBank/DDBJ databases">
        <title>Phylogenomic reconstructions and comparative analyses of Kickxellomycotina fungi.</title>
        <authorList>
            <person name="Reynolds N.K."/>
            <person name="Stajich J.E."/>
            <person name="Barry K."/>
            <person name="Grigoriev I.V."/>
            <person name="Crous P."/>
            <person name="Smith M.E."/>
        </authorList>
    </citation>
    <scope>NUCLEOTIDE SEQUENCE</scope>
    <source>
        <strain evidence="6">NBRC 32514</strain>
    </source>
</reference>
<comment type="similarity">
    <text evidence="2">Belongs to the PET117 family.</text>
</comment>
<dbReference type="InterPro" id="IPR031568">
    <property type="entry name" value="Pet117"/>
</dbReference>
<sequence length="85" mass="9698">MSKAAKLTFLGSCVFAVGTIWFVHKAQESERATMYQGVLRDQERKAQRDRNTREFDETRALHAELIKQQPNVRDIGSGDSGTEQR</sequence>
<comment type="subcellular location">
    <subcellularLocation>
        <location evidence="1">Mitochondrion</location>
    </subcellularLocation>
</comment>
<evidence type="ECO:0000313" key="7">
    <source>
        <dbReference type="Proteomes" id="UP001149813"/>
    </source>
</evidence>
<dbReference type="OrthoDB" id="76305at2759"/>
<dbReference type="PANTHER" id="PTHR28163:SF1">
    <property type="entry name" value="PROTEIN PET117 HOMOLOG, MITOCHONDRIAL"/>
    <property type="match status" value="1"/>
</dbReference>
<dbReference type="PANTHER" id="PTHR28163">
    <property type="entry name" value="PROTEIN PET117 HOMOLOG, MITOCHONDRIAL"/>
    <property type="match status" value="1"/>
</dbReference>
<dbReference type="Proteomes" id="UP001149813">
    <property type="component" value="Unassembled WGS sequence"/>
</dbReference>
<keyword evidence="3" id="KW-0809">Transit peptide</keyword>
<evidence type="ECO:0000313" key="6">
    <source>
        <dbReference type="EMBL" id="KAJ1725152.1"/>
    </source>
</evidence>
<dbReference type="GO" id="GO:0033617">
    <property type="term" value="P:mitochondrial respiratory chain complex IV assembly"/>
    <property type="evidence" value="ECO:0007669"/>
    <property type="project" value="TreeGrafter"/>
</dbReference>
<evidence type="ECO:0000256" key="4">
    <source>
        <dbReference type="ARBA" id="ARBA00023128"/>
    </source>
</evidence>
<evidence type="ECO:0000256" key="5">
    <source>
        <dbReference type="SAM" id="MobiDB-lite"/>
    </source>
</evidence>
<dbReference type="AlphaFoldDB" id="A0A9W7Y5Y2"/>
<comment type="caution">
    <text evidence="6">The sequence shown here is derived from an EMBL/GenBank/DDBJ whole genome shotgun (WGS) entry which is preliminary data.</text>
</comment>
<protein>
    <recommendedName>
        <fullName evidence="8">Cytochrome c oxidase assembly protein</fullName>
    </recommendedName>
</protein>
<accession>A0A9W7Y5Y2</accession>